<dbReference type="HOGENOM" id="CLU_367138_0_0_10"/>
<feature type="chain" id="PRO_5003877674" evidence="2">
    <location>
        <begin position="23"/>
        <end position="814"/>
    </location>
</feature>
<dbReference type="PANTHER" id="PTHR46580:SF4">
    <property type="entry name" value="ATP_GTP-BINDING PROTEIN"/>
    <property type="match status" value="1"/>
</dbReference>
<dbReference type="AlphaFoldDB" id="K4IE51"/>
<dbReference type="eggNOG" id="COG4733">
    <property type="taxonomic scope" value="Bacteria"/>
</dbReference>
<gene>
    <name evidence="3" type="ordered locus">P700755_001848</name>
</gene>
<evidence type="ECO:0000256" key="1">
    <source>
        <dbReference type="ARBA" id="ARBA00022729"/>
    </source>
</evidence>
<evidence type="ECO:0000256" key="2">
    <source>
        <dbReference type="SAM" id="SignalP"/>
    </source>
</evidence>
<dbReference type="InterPro" id="IPR013517">
    <property type="entry name" value="FG-GAP"/>
</dbReference>
<dbReference type="Proteomes" id="UP000008514">
    <property type="component" value="Chromosome"/>
</dbReference>
<proteinExistence type="predicted"/>
<dbReference type="Pfam" id="PF13517">
    <property type="entry name" value="FG-GAP_3"/>
    <property type="match status" value="4"/>
</dbReference>
<dbReference type="PANTHER" id="PTHR46580">
    <property type="entry name" value="SENSOR KINASE-RELATED"/>
    <property type="match status" value="1"/>
</dbReference>
<dbReference type="EMBL" id="CP003879">
    <property type="protein sequence ID" value="AFU68679.1"/>
    <property type="molecule type" value="Genomic_DNA"/>
</dbReference>
<dbReference type="KEGG" id="ptq:P700755_001848"/>
<reference evidence="3" key="1">
    <citation type="submission" date="2006-03" db="EMBL/GenBank/DDBJ databases">
        <authorList>
            <person name="Bowman J."/>
            <person name="Ferriera S."/>
            <person name="Johnson J."/>
            <person name="Kravitz S."/>
            <person name="Halpern A."/>
            <person name="Remington K."/>
            <person name="Beeson K."/>
            <person name="Tran B."/>
            <person name="Rogers Y.-H."/>
            <person name="Friedman R."/>
            <person name="Venter J.C."/>
        </authorList>
    </citation>
    <scope>NUCLEOTIDE SEQUENCE [LARGE SCALE GENOMIC DNA]</scope>
    <source>
        <strain evidence="3">ATCC 700755</strain>
    </source>
</reference>
<protein>
    <submittedName>
        <fullName evidence="3">Cell surface adhesin with VCBS domains</fullName>
    </submittedName>
</protein>
<dbReference type="SUPFAM" id="SSF69318">
    <property type="entry name" value="Integrin alpha N-terminal domain"/>
    <property type="match status" value="2"/>
</dbReference>
<evidence type="ECO:0000313" key="4">
    <source>
        <dbReference type="Proteomes" id="UP000008514"/>
    </source>
</evidence>
<keyword evidence="4" id="KW-1185">Reference proteome</keyword>
<dbReference type="OrthoDB" id="791543at2"/>
<keyword evidence="1 2" id="KW-0732">Signal</keyword>
<dbReference type="RefSeq" id="WP_015024271.1">
    <property type="nucleotide sequence ID" value="NC_018721.1"/>
</dbReference>
<dbReference type="InterPro" id="IPR028994">
    <property type="entry name" value="Integrin_alpha_N"/>
</dbReference>
<dbReference type="STRING" id="313595.P700755_001848"/>
<dbReference type="Gene3D" id="2.130.10.130">
    <property type="entry name" value="Integrin alpha, N-terminal"/>
    <property type="match status" value="3"/>
</dbReference>
<evidence type="ECO:0000313" key="3">
    <source>
        <dbReference type="EMBL" id="AFU68679.1"/>
    </source>
</evidence>
<sequence>MILNKRLQLVIFAMACICSVKAQDFSPISTSLPEIYNSITALGDVDNDGDMDLYLSGNNASGDIEGGLYIYHNDNYILQTTSNLPQVALGSARWADYNDDGYQDILIQGHDASVSGLTKLYINNTDNTFSELELGLPPMYLGEVAFSDFDNDGDVDISTTGIETNTWTFVTKLFINNGDNTVTEINNLETIPGMNYGRIKWADYNNDNYPDFLLSGFDAISGSYSVNIYTNNGDNTFSNSNIDLTQSWLGDTEWADYNNDGFIDLVVSVTGGYSGVERQTTIYKNIDGNTFTPLNINLPGVSHSILEWNDFNLDGLVDLLIVGATTTPGEGDSAHYVFVNNGDDTFTQTDSVLTASYYGDGDSGDINNDGRPDIVISGYDENNTPKTTVFLNQTITPSVFEPITSEIDDYFFSSSDWADIDNDGDKDLVISGALDTDANEFADTSKVDFYENNNGVMSLISQPNVQGLHLGAVKFLDIDYDGDMDLVVSGQNYDDITSFFLTVYENNSGVFTVKQELEGVIYSSIDFGDYDNDGDLDLLITGVGSNGRGTTIYNNTNGTFSDAIANLPGVQGGNAVFGDIDKDEDLDIIINGYDLNGDNYAQIFNNVDGIFSEGQIPFATADSWVTLGDYDNDGDLDLVFTGYDANYDYLSKIYNNDGTGMFTDSNIVLEGVGNSSGTTPLAWGDYDNDGDLDLVLSGTDNNFNDLTYLYRNDGTVFTLVEEGLINLGGSTNVTWSDYDNENDFDILVSGFFDDAAYVSQSVLHKNNIDVVNTQPNVPANLSNQINTDDSITFTWDNASDDFTPSDRANALNFH</sequence>
<name>K4IE51_PSYTT</name>
<feature type="signal peptide" evidence="2">
    <location>
        <begin position="1"/>
        <end position="22"/>
    </location>
</feature>
<organism evidence="3 4">
    <name type="scientific">Psychroflexus torquis (strain ATCC 700755 / CIP 106069 / ACAM 623)</name>
    <dbReference type="NCBI Taxonomy" id="313595"/>
    <lineage>
        <taxon>Bacteria</taxon>
        <taxon>Pseudomonadati</taxon>
        <taxon>Bacteroidota</taxon>
        <taxon>Flavobacteriia</taxon>
        <taxon>Flavobacteriales</taxon>
        <taxon>Flavobacteriaceae</taxon>
        <taxon>Psychroflexus</taxon>
    </lineage>
</organism>
<reference evidence="3" key="2">
    <citation type="submission" date="2012-09" db="EMBL/GenBank/DDBJ databases">
        <title>The complete sequence of Psychroflexus torquis an extreme psychrophile from sea-ice that is stimulated by light.</title>
        <authorList>
            <person name="Feng S."/>
            <person name="Powell S.M."/>
            <person name="Bowman J.P."/>
        </authorList>
    </citation>
    <scope>NUCLEOTIDE SEQUENCE [LARGE SCALE GENOMIC DNA]</scope>
    <source>
        <strain evidence="3">ATCC 700755</strain>
    </source>
</reference>
<accession>K4IE51</accession>